<gene>
    <name evidence="9" type="ORF">BLA60_34865</name>
</gene>
<keyword evidence="7" id="KW-0812">Transmembrane</keyword>
<dbReference type="Proteomes" id="UP000185696">
    <property type="component" value="Unassembled WGS sequence"/>
</dbReference>
<dbReference type="InterPro" id="IPR013766">
    <property type="entry name" value="Thioredoxin_domain"/>
</dbReference>
<dbReference type="AlphaFoldDB" id="A0A7Z0WF00"/>
<dbReference type="Pfam" id="PF13462">
    <property type="entry name" value="Thioredoxin_4"/>
    <property type="match status" value="1"/>
</dbReference>
<keyword evidence="7" id="KW-0472">Membrane</keyword>
<keyword evidence="4" id="KW-1015">Disulfide bond</keyword>
<evidence type="ECO:0000259" key="8">
    <source>
        <dbReference type="PROSITE" id="PS51352"/>
    </source>
</evidence>
<accession>A0A7Z0WF00</accession>
<feature type="transmembrane region" description="Helical" evidence="7">
    <location>
        <begin position="17"/>
        <end position="37"/>
    </location>
</feature>
<comment type="caution">
    <text evidence="9">The sequence shown here is derived from an EMBL/GenBank/DDBJ whole genome shotgun (WGS) entry which is preliminary data.</text>
</comment>
<evidence type="ECO:0000313" key="9">
    <source>
        <dbReference type="EMBL" id="OLF05697.1"/>
    </source>
</evidence>
<protein>
    <submittedName>
        <fullName evidence="9">Thioredoxin</fullName>
    </submittedName>
</protein>
<dbReference type="RefSeq" id="WP_075137328.1">
    <property type="nucleotide sequence ID" value="NZ_MSIF01000026.1"/>
</dbReference>
<evidence type="ECO:0000256" key="1">
    <source>
        <dbReference type="ARBA" id="ARBA00005791"/>
    </source>
</evidence>
<evidence type="ECO:0000256" key="2">
    <source>
        <dbReference type="ARBA" id="ARBA00022729"/>
    </source>
</evidence>
<keyword evidence="3" id="KW-0560">Oxidoreductase</keyword>
<dbReference type="GO" id="GO:0016491">
    <property type="term" value="F:oxidoreductase activity"/>
    <property type="evidence" value="ECO:0007669"/>
    <property type="project" value="UniProtKB-KW"/>
</dbReference>
<evidence type="ECO:0000313" key="10">
    <source>
        <dbReference type="Proteomes" id="UP000185696"/>
    </source>
</evidence>
<reference evidence="9 10" key="1">
    <citation type="submission" date="2016-12" db="EMBL/GenBank/DDBJ databases">
        <title>The draft genome sequence of Actinophytocola xinjiangensis.</title>
        <authorList>
            <person name="Wang W."/>
            <person name="Yuan L."/>
        </authorList>
    </citation>
    <scope>NUCLEOTIDE SEQUENCE [LARGE SCALE GENOMIC DNA]</scope>
    <source>
        <strain evidence="9 10">CGMCC 4.4663</strain>
    </source>
</reference>
<evidence type="ECO:0000256" key="3">
    <source>
        <dbReference type="ARBA" id="ARBA00023002"/>
    </source>
</evidence>
<sequence>MPRSSPNIPRRGLSPNAIVTIVIVVVAVLVIGGVLLFNRSSQRDDEGGAGSGEIPAELRVQPDSNTLTTTPGNTVTLVEFLDFQCPACAAYYEHVTNAIETDYAGRITFVTRNFPIESHPLAQPAARVAEAAAKQGKYREMYHTLYDNYQDWAISEDGEQLSDDERRAATFFDRYATEIGLDLDRFRADRDSAAVQERIDADQAAGQQVGVTGTPTFFVNGKRFHPSSDQVTDVDKQLRTMLDEAM</sequence>
<dbReference type="PANTHER" id="PTHR13887:SF14">
    <property type="entry name" value="DISULFIDE BOND FORMATION PROTEIN D"/>
    <property type="match status" value="1"/>
</dbReference>
<dbReference type="SUPFAM" id="SSF52833">
    <property type="entry name" value="Thioredoxin-like"/>
    <property type="match status" value="1"/>
</dbReference>
<feature type="region of interest" description="Disordered" evidence="6">
    <location>
        <begin position="42"/>
        <end position="68"/>
    </location>
</feature>
<dbReference type="EMBL" id="MSIF01000026">
    <property type="protein sequence ID" value="OLF05697.1"/>
    <property type="molecule type" value="Genomic_DNA"/>
</dbReference>
<evidence type="ECO:0000256" key="4">
    <source>
        <dbReference type="ARBA" id="ARBA00023157"/>
    </source>
</evidence>
<dbReference type="InterPro" id="IPR012336">
    <property type="entry name" value="Thioredoxin-like_fold"/>
</dbReference>
<organism evidence="9 10">
    <name type="scientific">Actinophytocola xinjiangensis</name>
    <dbReference type="NCBI Taxonomy" id="485602"/>
    <lineage>
        <taxon>Bacteria</taxon>
        <taxon>Bacillati</taxon>
        <taxon>Actinomycetota</taxon>
        <taxon>Actinomycetes</taxon>
        <taxon>Pseudonocardiales</taxon>
        <taxon>Pseudonocardiaceae</taxon>
    </lineage>
</organism>
<evidence type="ECO:0000256" key="5">
    <source>
        <dbReference type="ARBA" id="ARBA00023284"/>
    </source>
</evidence>
<comment type="similarity">
    <text evidence="1">Belongs to the thioredoxin family. DsbA subfamily.</text>
</comment>
<evidence type="ECO:0000256" key="6">
    <source>
        <dbReference type="SAM" id="MobiDB-lite"/>
    </source>
</evidence>
<keyword evidence="10" id="KW-1185">Reference proteome</keyword>
<dbReference type="Gene3D" id="3.40.30.10">
    <property type="entry name" value="Glutaredoxin"/>
    <property type="match status" value="1"/>
</dbReference>
<dbReference type="PROSITE" id="PS51352">
    <property type="entry name" value="THIOREDOXIN_2"/>
    <property type="match status" value="1"/>
</dbReference>
<keyword evidence="5" id="KW-0676">Redox-active center</keyword>
<keyword evidence="7" id="KW-1133">Transmembrane helix</keyword>
<proteinExistence type="inferred from homology"/>
<dbReference type="OrthoDB" id="117402at2"/>
<dbReference type="InterPro" id="IPR036249">
    <property type="entry name" value="Thioredoxin-like_sf"/>
</dbReference>
<feature type="domain" description="Thioredoxin" evidence="8">
    <location>
        <begin position="55"/>
        <end position="246"/>
    </location>
</feature>
<name>A0A7Z0WF00_9PSEU</name>
<keyword evidence="2" id="KW-0732">Signal</keyword>
<dbReference type="PANTHER" id="PTHR13887">
    <property type="entry name" value="GLUTATHIONE S-TRANSFERASE KAPPA"/>
    <property type="match status" value="1"/>
</dbReference>
<evidence type="ECO:0000256" key="7">
    <source>
        <dbReference type="SAM" id="Phobius"/>
    </source>
</evidence>